<dbReference type="PANTHER" id="PTHR43581:SF4">
    <property type="entry name" value="ATP_GTP PHOSPHATASE"/>
    <property type="match status" value="1"/>
</dbReference>
<dbReference type="InterPro" id="IPR027417">
    <property type="entry name" value="P-loop_NTPase"/>
</dbReference>
<dbReference type="EMBL" id="BSPP01000007">
    <property type="protein sequence ID" value="GLS86818.1"/>
    <property type="molecule type" value="Genomic_DNA"/>
</dbReference>
<comment type="caution">
    <text evidence="3">The sequence shown here is derived from an EMBL/GenBank/DDBJ whole genome shotgun (WGS) entry which is preliminary data.</text>
</comment>
<dbReference type="Gene3D" id="3.40.50.300">
    <property type="entry name" value="P-loop containing nucleotide triphosphate hydrolases"/>
    <property type="match status" value="1"/>
</dbReference>
<keyword evidence="3" id="KW-0540">Nuclease</keyword>
<dbReference type="PANTHER" id="PTHR43581">
    <property type="entry name" value="ATP/GTP PHOSPHATASE"/>
    <property type="match status" value="1"/>
</dbReference>
<dbReference type="InterPro" id="IPR041685">
    <property type="entry name" value="AAA_GajA/Old/RecF-like"/>
</dbReference>
<reference evidence="3 4" key="1">
    <citation type="journal article" date="2014" name="Int. J. Syst. Evol. Microbiol.">
        <title>Complete genome sequence of Corynebacterium casei LMG S-19264T (=DSM 44701T), isolated from a smear-ripened cheese.</title>
        <authorList>
            <consortium name="US DOE Joint Genome Institute (JGI-PGF)"/>
            <person name="Walter F."/>
            <person name="Albersmeier A."/>
            <person name="Kalinowski J."/>
            <person name="Ruckert C."/>
        </authorList>
    </citation>
    <scope>NUCLEOTIDE SEQUENCE [LARGE SCALE GENOMIC DNA]</scope>
    <source>
        <strain evidence="3 4">NBRC 111766</strain>
    </source>
</reference>
<feature type="domain" description="OLD protein-like TOPRIM" evidence="2">
    <location>
        <begin position="458"/>
        <end position="523"/>
    </location>
</feature>
<feature type="domain" description="Endonuclease GajA/Old nuclease/RecF-like AAA" evidence="1">
    <location>
        <begin position="1"/>
        <end position="393"/>
    </location>
</feature>
<dbReference type="CDD" id="cd01026">
    <property type="entry name" value="TOPRIM_OLD"/>
    <property type="match status" value="1"/>
</dbReference>
<sequence>MQIDKLQIKNLRSIESIEVGFDKVTALLGSNNAGKSTILRALQLFFESAPKVEDDDFHKRAAPEIEVSITFRDPTPAEIEEFGNAVIDGRMTVSRKFLKDKGDLHLSYSVMAKSYPAFEAIRQETSKTKKRSDFNIIADATEGLDRATSAEDADAKMAAWELANPDKLELMSVGGFFGFPNVANGKLRKKTSVHFVPAVADASEQTSDPRRSPIIVLLAEIAKQIYENRQEVQDFVAQANTHFSELVSPARFPELANISGRLTDTIQKYYQDSKLLADWEVDQGIKVSFPQPVIRIEDNGFLSGLQNVGHGLQRAALFSVIEFLATSSAQPGAENFAEAQSDIILLVEEPEIYQHPIKQLVINDAFHVICQNFSAQTGIRFQIVFATHSEKFIGISKFHSARILRKYTEDDRNRHTASSVNLRECSEYFAALLNKEAMADDAFEAKMHIFSRELCEGFFADKVILVEGVTDKAILEGAYRAAGRDVRAEGISIIPVDGKNKLDKPFYIFGKLGIPTFAVFDSDARRNEGNRRIPCNHLLQKIANVDAPVDLPSGCFDRFAAFEGNIEVYLKGAAGGLWEQEFVALAAAFGLDVDDLCKTPVAIAAVCQRCREAGKDLGMFDAIIAAVDQLR</sequence>
<dbReference type="Pfam" id="PF13175">
    <property type="entry name" value="AAA_15"/>
    <property type="match status" value="1"/>
</dbReference>
<dbReference type="GO" id="GO:0004519">
    <property type="term" value="F:endonuclease activity"/>
    <property type="evidence" value="ECO:0007669"/>
    <property type="project" value="UniProtKB-KW"/>
</dbReference>
<evidence type="ECO:0000259" key="2">
    <source>
        <dbReference type="Pfam" id="PF20469"/>
    </source>
</evidence>
<dbReference type="Pfam" id="PF20469">
    <property type="entry name" value="OLD-like_TOPRIM"/>
    <property type="match status" value="1"/>
</dbReference>
<dbReference type="RefSeq" id="WP_284325009.1">
    <property type="nucleotide sequence ID" value="NZ_BSPP01000007.1"/>
</dbReference>
<dbReference type="SUPFAM" id="SSF52540">
    <property type="entry name" value="P-loop containing nucleoside triphosphate hydrolases"/>
    <property type="match status" value="1"/>
</dbReference>
<accession>A0AA37TST4</accession>
<name>A0AA37TST4_9RHOB</name>
<keyword evidence="3" id="KW-0378">Hydrolase</keyword>
<gene>
    <name evidence="3" type="ORF">GCM10010873_17920</name>
</gene>
<proteinExistence type="predicted"/>
<dbReference type="Proteomes" id="UP001157355">
    <property type="component" value="Unassembled WGS sequence"/>
</dbReference>
<dbReference type="InterPro" id="IPR034139">
    <property type="entry name" value="TOPRIM_OLD"/>
</dbReference>
<evidence type="ECO:0000313" key="3">
    <source>
        <dbReference type="EMBL" id="GLS86818.1"/>
    </source>
</evidence>
<dbReference type="AlphaFoldDB" id="A0AA37TST4"/>
<evidence type="ECO:0000259" key="1">
    <source>
        <dbReference type="Pfam" id="PF13175"/>
    </source>
</evidence>
<keyword evidence="3" id="KW-0255">Endonuclease</keyword>
<keyword evidence="4" id="KW-1185">Reference proteome</keyword>
<protein>
    <submittedName>
        <fullName evidence="3">ATP-dependent endonuclease</fullName>
    </submittedName>
</protein>
<organism evidence="3 4">
    <name type="scientific">Cypionkella aquatica</name>
    <dbReference type="NCBI Taxonomy" id="1756042"/>
    <lineage>
        <taxon>Bacteria</taxon>
        <taxon>Pseudomonadati</taxon>
        <taxon>Pseudomonadota</taxon>
        <taxon>Alphaproteobacteria</taxon>
        <taxon>Rhodobacterales</taxon>
        <taxon>Paracoccaceae</taxon>
        <taxon>Cypionkella</taxon>
    </lineage>
</organism>
<evidence type="ECO:0000313" key="4">
    <source>
        <dbReference type="Proteomes" id="UP001157355"/>
    </source>
</evidence>
<dbReference type="InterPro" id="IPR051396">
    <property type="entry name" value="Bact_Antivir_Def_Nuclease"/>
</dbReference>